<dbReference type="Proteomes" id="UP001150001">
    <property type="component" value="Unassembled WGS sequence"/>
</dbReference>
<dbReference type="Pfam" id="PF00126">
    <property type="entry name" value="HTH_1"/>
    <property type="match status" value="1"/>
</dbReference>
<comment type="caution">
    <text evidence="7">The sequence shown here is derived from an EMBL/GenBank/DDBJ whole genome shotgun (WGS) entry which is preliminary data.</text>
</comment>
<dbReference type="RefSeq" id="WP_069669395.1">
    <property type="nucleotide sequence ID" value="NZ_JAPFIM010000018.1"/>
</dbReference>
<keyword evidence="3" id="KW-0238">DNA-binding</keyword>
<keyword evidence="4" id="KW-0804">Transcription</keyword>
<evidence type="ECO:0000256" key="2">
    <source>
        <dbReference type="ARBA" id="ARBA00023015"/>
    </source>
</evidence>
<reference evidence="6" key="2">
    <citation type="submission" date="2022-11" db="EMBL/GenBank/DDBJ databases">
        <title>Role of the vibriolysin VemA secreted by the emergent pathogen Vibrio europaeus in the colonization of Manila clam mucus.</title>
        <authorList>
            <person name="Martinez C."/>
            <person name="Rodriguez S."/>
            <person name="Vences A."/>
            <person name="Barja J.L."/>
            <person name="Toranzo A.E."/>
            <person name="Dubert J."/>
        </authorList>
    </citation>
    <scope>NUCLEOTIDE SEQUENCE</scope>
    <source>
        <strain evidence="6">3454</strain>
    </source>
</reference>
<dbReference type="InterPro" id="IPR036388">
    <property type="entry name" value="WH-like_DNA-bd_sf"/>
</dbReference>
<dbReference type="EMBL" id="LUAX01000007">
    <property type="protein sequence ID" value="OAM98251.1"/>
    <property type="molecule type" value="Genomic_DNA"/>
</dbReference>
<dbReference type="GO" id="GO:0000976">
    <property type="term" value="F:transcription cis-regulatory region binding"/>
    <property type="evidence" value="ECO:0007669"/>
    <property type="project" value="TreeGrafter"/>
</dbReference>
<dbReference type="PANTHER" id="PTHR30126:SF40">
    <property type="entry name" value="HTH-TYPE TRANSCRIPTIONAL REGULATOR GLTR"/>
    <property type="match status" value="1"/>
</dbReference>
<evidence type="ECO:0000256" key="1">
    <source>
        <dbReference type="ARBA" id="ARBA00009437"/>
    </source>
</evidence>
<evidence type="ECO:0000259" key="5">
    <source>
        <dbReference type="PROSITE" id="PS50931"/>
    </source>
</evidence>
<dbReference type="InterPro" id="IPR000847">
    <property type="entry name" value="LysR_HTH_N"/>
</dbReference>
<dbReference type="GO" id="GO:0003700">
    <property type="term" value="F:DNA-binding transcription factor activity"/>
    <property type="evidence" value="ECO:0007669"/>
    <property type="project" value="InterPro"/>
</dbReference>
<dbReference type="Proteomes" id="UP000094761">
    <property type="component" value="Unassembled WGS sequence"/>
</dbReference>
<gene>
    <name evidence="7" type="ORF">AZ468_22310</name>
    <name evidence="6" type="ORF">OPW20_02425</name>
</gene>
<dbReference type="InterPro" id="IPR036390">
    <property type="entry name" value="WH_DNA-bd_sf"/>
</dbReference>
<dbReference type="GeneID" id="78078468"/>
<keyword evidence="9" id="KW-1185">Reference proteome</keyword>
<dbReference type="EMBL" id="JAPFIT010000010">
    <property type="protein sequence ID" value="MDC5738902.1"/>
    <property type="molecule type" value="Genomic_DNA"/>
</dbReference>
<feature type="domain" description="HTH lysR-type" evidence="5">
    <location>
        <begin position="8"/>
        <end position="64"/>
    </location>
</feature>
<evidence type="ECO:0000256" key="3">
    <source>
        <dbReference type="ARBA" id="ARBA00023125"/>
    </source>
</evidence>
<organism evidence="7 8">
    <name type="scientific">Vibrio europaeus</name>
    <dbReference type="NCBI Taxonomy" id="300876"/>
    <lineage>
        <taxon>Bacteria</taxon>
        <taxon>Pseudomonadati</taxon>
        <taxon>Pseudomonadota</taxon>
        <taxon>Gammaproteobacteria</taxon>
        <taxon>Vibrionales</taxon>
        <taxon>Vibrionaceae</taxon>
        <taxon>Vibrio</taxon>
        <taxon>Vibrio oreintalis group</taxon>
    </lineage>
</organism>
<name>A0A178J8N1_9VIBR</name>
<evidence type="ECO:0000313" key="7">
    <source>
        <dbReference type="EMBL" id="OAM98251.1"/>
    </source>
</evidence>
<dbReference type="PANTHER" id="PTHR30126">
    <property type="entry name" value="HTH-TYPE TRANSCRIPTIONAL REGULATOR"/>
    <property type="match status" value="1"/>
</dbReference>
<evidence type="ECO:0000256" key="4">
    <source>
        <dbReference type="ARBA" id="ARBA00023163"/>
    </source>
</evidence>
<dbReference type="Gene3D" id="1.10.10.10">
    <property type="entry name" value="Winged helix-like DNA-binding domain superfamily/Winged helix DNA-binding domain"/>
    <property type="match status" value="1"/>
</dbReference>
<keyword evidence="2" id="KW-0805">Transcription regulation</keyword>
<dbReference type="OrthoDB" id="5723059at2"/>
<sequence>MKTVNRSIDVKYLRTFSQVAKQKSFTAAAESLFMTQPAVSQHIKKIESTIGASIFDRKEGFVLTKHGQVLLEYADQTMSMYEKLFNDLESVELRDQFNIAIAELFCPDMVDKIINEFRALNNIDLSITSFASCGHLDIDNYDLIFSVSRLPCTDGRSYQLNTVNYAIAHSHVMDPHECYPQRIVYCHTLNRSDVQDILKQHGIDASFVTSWVSTNSLRLIKNELETNGTVLIFPEWSVRNLDCRKVIINQKANMYVWCSDDVTHELEELGLKHKMQELFELKEDEQLGQNTPSLKPCRMSAFRN</sequence>
<dbReference type="SUPFAM" id="SSF46785">
    <property type="entry name" value="Winged helix' DNA-binding domain"/>
    <property type="match status" value="1"/>
</dbReference>
<evidence type="ECO:0000313" key="8">
    <source>
        <dbReference type="Proteomes" id="UP000094761"/>
    </source>
</evidence>
<proteinExistence type="inferred from homology"/>
<dbReference type="PROSITE" id="PS50931">
    <property type="entry name" value="HTH_LYSR"/>
    <property type="match status" value="1"/>
</dbReference>
<protein>
    <submittedName>
        <fullName evidence="7">LysR family transcriptional regulator</fullName>
    </submittedName>
</protein>
<reference evidence="7 8" key="1">
    <citation type="submission" date="2016-03" db="EMBL/GenBank/DDBJ databases">
        <title>Draft genome sequence of the Vibrio tubiashii subs. europaeus.</title>
        <authorList>
            <person name="Spinard E."/>
            <person name="Dubert J."/>
            <person name="Nelson D.R."/>
            <person name="Barja J.L."/>
        </authorList>
    </citation>
    <scope>NUCLEOTIDE SEQUENCE [LARGE SCALE GENOMIC DNA]</scope>
    <source>
        <strain evidence="8">PP-638</strain>
        <strain evidence="7">PP2-638</strain>
    </source>
</reference>
<accession>A0A178J8N1</accession>
<evidence type="ECO:0000313" key="6">
    <source>
        <dbReference type="EMBL" id="MDC5738902.1"/>
    </source>
</evidence>
<dbReference type="AlphaFoldDB" id="A0A178J8N1"/>
<comment type="similarity">
    <text evidence="1">Belongs to the LysR transcriptional regulatory family.</text>
</comment>
<dbReference type="PRINTS" id="PR00039">
    <property type="entry name" value="HTHLYSR"/>
</dbReference>
<evidence type="ECO:0000313" key="9">
    <source>
        <dbReference type="Proteomes" id="UP001150001"/>
    </source>
</evidence>